<keyword evidence="3" id="KW-1185">Reference proteome</keyword>
<sequence length="342" mass="40065">MEKERYLTYFSAKQPRRVTVIRQILEGHLTTSALFWGKAYGLLDLINTPKFETKIETAVSELQKEGALVAEEKGLVLTANGIARCKAFQDNHFYLTMPAFFAKLTWQKWSEMLRLLVQVSSELSYRNERYFVITNDLQVQQLFKAWLKKYGKQTLLTETFASLESFLATKDPLKAQIFCEQLTGHKMLGQTIPQLARKYHLELSDIFYIWHDLSSCYANYLLKEEFKSAELVLPFMQGQLLPQSSQTTYDLLRQGATLEQIAIKRRLKLNTVKEHLLNIALLTPSFPFENFLSAQVERDLRTFFKHLPVLDWNFQAVKKVYPQLSFVEFRLYQIMRLENERT</sequence>
<organism evidence="2 3">
    <name type="scientific">Ligilactobacillus faecis</name>
    <dbReference type="NCBI Taxonomy" id="762833"/>
    <lineage>
        <taxon>Bacteria</taxon>
        <taxon>Bacillati</taxon>
        <taxon>Bacillota</taxon>
        <taxon>Bacilli</taxon>
        <taxon>Lactobacillales</taxon>
        <taxon>Lactobacillaceae</taxon>
        <taxon>Ligilactobacillus</taxon>
    </lineage>
</organism>
<evidence type="ECO:0000259" key="1">
    <source>
        <dbReference type="Pfam" id="PF14493"/>
    </source>
</evidence>
<feature type="domain" description="Helicase Helix-turn-helix" evidence="1">
    <location>
        <begin position="245"/>
        <end position="332"/>
    </location>
</feature>
<proteinExistence type="predicted"/>
<evidence type="ECO:0000313" key="3">
    <source>
        <dbReference type="Proteomes" id="UP001565236"/>
    </source>
</evidence>
<evidence type="ECO:0000313" key="2">
    <source>
        <dbReference type="EMBL" id="MEY8662702.1"/>
    </source>
</evidence>
<dbReference type="Proteomes" id="UP001565236">
    <property type="component" value="Unassembled WGS sequence"/>
</dbReference>
<dbReference type="RefSeq" id="WP_369942456.1">
    <property type="nucleotide sequence ID" value="NZ_JBCLUF010000026.1"/>
</dbReference>
<dbReference type="InterPro" id="IPR029491">
    <property type="entry name" value="Helicase_HTH"/>
</dbReference>
<name>A0ABV4DSH9_9LACO</name>
<comment type="caution">
    <text evidence="2">The sequence shown here is derived from an EMBL/GenBank/DDBJ whole genome shotgun (WGS) entry which is preliminary data.</text>
</comment>
<accession>A0ABV4DSH9</accession>
<reference evidence="2 3" key="1">
    <citation type="submission" date="2024-03" db="EMBL/GenBank/DDBJ databases">
        <title>Mouse gut bacterial collection (mGBC) of GemPharmatech.</title>
        <authorList>
            <person name="He Y."/>
            <person name="Dong L."/>
            <person name="Wu D."/>
            <person name="Gao X."/>
            <person name="Lin Z."/>
        </authorList>
    </citation>
    <scope>NUCLEOTIDE SEQUENCE [LARGE SCALE GENOMIC DNA]</scope>
    <source>
        <strain evidence="2 3">15-30</strain>
    </source>
</reference>
<dbReference type="EMBL" id="JBCLUF010000026">
    <property type="protein sequence ID" value="MEY8662702.1"/>
    <property type="molecule type" value="Genomic_DNA"/>
</dbReference>
<dbReference type="Pfam" id="PF14493">
    <property type="entry name" value="HTH_40"/>
    <property type="match status" value="1"/>
</dbReference>
<gene>
    <name evidence="2" type="ORF">AALT52_07365</name>
</gene>
<protein>
    <submittedName>
        <fullName evidence="2">Helix-turn-helix domain-containing protein</fullName>
    </submittedName>
</protein>